<dbReference type="Proteomes" id="UP001156398">
    <property type="component" value="Unassembled WGS sequence"/>
</dbReference>
<dbReference type="AlphaFoldDB" id="A0AA90KBG3"/>
<evidence type="ECO:0000256" key="3">
    <source>
        <dbReference type="ARBA" id="ARBA00011960"/>
    </source>
</evidence>
<keyword evidence="6" id="KW-0704">Schiff base</keyword>
<evidence type="ECO:0000259" key="8">
    <source>
        <dbReference type="Pfam" id="PF05690"/>
    </source>
</evidence>
<feature type="domain" description="Thiazole synthase ThiG" evidence="8">
    <location>
        <begin position="19"/>
        <end position="253"/>
    </location>
</feature>
<evidence type="ECO:0000313" key="10">
    <source>
        <dbReference type="EMBL" id="MDI5973633.1"/>
    </source>
</evidence>
<evidence type="ECO:0000313" key="11">
    <source>
        <dbReference type="Proteomes" id="UP001156398"/>
    </source>
</evidence>
<name>A0AA90KBG3_9ACTN</name>
<dbReference type="InterPro" id="IPR033983">
    <property type="entry name" value="Thiazole_synthase_ThiG"/>
</dbReference>
<sequence>MSSTGFGSGEGAPDSWLTLRGREFRSRLILGIEQYTDPGLVASVLRAGRCDVFITTFDLEQTRSSLLMSDLDETVGLDDYVWIGTTSFARSLDDALLTARRLRQSYGIEIMKLDVRPADNLPDNAQTVAAAGELVAEGFEVLPFILPDPATAQALERAGCAALRIMASPVASGLGVTDERALRETMEAVSVPVIVEGGLGTPAQVVRAMELGADAVLVNTAVAQAQNPAVLAESMRHAVVAGRLAVESRLVPALDS</sequence>
<evidence type="ECO:0000256" key="7">
    <source>
        <dbReference type="ARBA" id="ARBA00049897"/>
    </source>
</evidence>
<dbReference type="Pfam" id="PF05690">
    <property type="entry name" value="ThiG"/>
    <property type="match status" value="1"/>
</dbReference>
<dbReference type="SUPFAM" id="SSF110399">
    <property type="entry name" value="ThiG-like"/>
    <property type="match status" value="1"/>
</dbReference>
<dbReference type="Gene3D" id="3.20.20.70">
    <property type="entry name" value="Aldolase class I"/>
    <property type="match status" value="1"/>
</dbReference>
<evidence type="ECO:0000256" key="6">
    <source>
        <dbReference type="ARBA" id="ARBA00023270"/>
    </source>
</evidence>
<gene>
    <name evidence="9" type="ORF">POF43_032720</name>
    <name evidence="10" type="ORF">POF50_030570</name>
</gene>
<dbReference type="RefSeq" id="WP_271315515.1">
    <property type="nucleotide sequence ID" value="NZ_JAAGKO020000090.1"/>
</dbReference>
<dbReference type="EMBL" id="JABXJJ020000049">
    <property type="protein sequence ID" value="MDI5973633.1"/>
    <property type="molecule type" value="Genomic_DNA"/>
</dbReference>
<comment type="function">
    <text evidence="1">Catalyzes the rearrangement of 1-deoxy-D-xylulose 5-phosphate (DXP) to produce the thiazole phosphate moiety of thiamine. Sulfur is provided by the thiocarboxylate moiety of the carrier protein ThiS. In vitro, sulfur can be provided by H(2)S.</text>
</comment>
<evidence type="ECO:0000256" key="1">
    <source>
        <dbReference type="ARBA" id="ARBA00002834"/>
    </source>
</evidence>
<organism evidence="10">
    <name type="scientific">Streptantibioticus silvisoli</name>
    <dbReference type="NCBI Taxonomy" id="2705255"/>
    <lineage>
        <taxon>Bacteria</taxon>
        <taxon>Bacillati</taxon>
        <taxon>Actinomycetota</taxon>
        <taxon>Actinomycetes</taxon>
        <taxon>Kitasatosporales</taxon>
        <taxon>Streptomycetaceae</taxon>
        <taxon>Streptantibioticus</taxon>
    </lineage>
</organism>
<evidence type="ECO:0000256" key="4">
    <source>
        <dbReference type="ARBA" id="ARBA00022679"/>
    </source>
</evidence>
<dbReference type="EC" id="2.8.1.10" evidence="3"/>
<dbReference type="PANTHER" id="PTHR34266:SF2">
    <property type="entry name" value="THIAZOLE SYNTHASE"/>
    <property type="match status" value="1"/>
</dbReference>
<dbReference type="EMBL" id="JAAGKO020000090">
    <property type="protein sequence ID" value="MDI5967432.1"/>
    <property type="molecule type" value="Genomic_DNA"/>
</dbReference>
<comment type="pathway">
    <text evidence="2">Cofactor biosynthesis; thiamine diphosphate biosynthesis.</text>
</comment>
<evidence type="ECO:0000256" key="2">
    <source>
        <dbReference type="ARBA" id="ARBA00004948"/>
    </source>
</evidence>
<evidence type="ECO:0000256" key="5">
    <source>
        <dbReference type="ARBA" id="ARBA00022977"/>
    </source>
</evidence>
<evidence type="ECO:0000313" key="9">
    <source>
        <dbReference type="EMBL" id="MDI5967432.1"/>
    </source>
</evidence>
<comment type="caution">
    <text evidence="10">The sequence shown here is derived from an EMBL/GenBank/DDBJ whole genome shotgun (WGS) entry which is preliminary data.</text>
</comment>
<reference evidence="10 11" key="1">
    <citation type="submission" date="2023-05" db="EMBL/GenBank/DDBJ databases">
        <title>Streptantibioticus silvisoli sp. nov., acidotolerant actinomycetes 1 from pine litter.</title>
        <authorList>
            <person name="Swiecimska M."/>
            <person name="Golinska P."/>
            <person name="Sangal V."/>
            <person name="Wachnowicz B."/>
            <person name="Goodfellow M."/>
        </authorList>
    </citation>
    <scope>NUCLEOTIDE SEQUENCE</scope>
    <source>
        <strain evidence="10">SL13</strain>
        <strain evidence="9 11">SL54</strain>
    </source>
</reference>
<dbReference type="PANTHER" id="PTHR34266">
    <property type="entry name" value="THIAZOLE SYNTHASE"/>
    <property type="match status" value="1"/>
</dbReference>
<dbReference type="InterPro" id="IPR013785">
    <property type="entry name" value="Aldolase_TIM"/>
</dbReference>
<keyword evidence="4" id="KW-0808">Transferase</keyword>
<dbReference type="InterPro" id="IPR008867">
    <property type="entry name" value="ThiG"/>
</dbReference>
<accession>A0AA90KBG3</accession>
<keyword evidence="5" id="KW-0784">Thiamine biosynthesis</keyword>
<dbReference type="GO" id="GO:1990107">
    <property type="term" value="F:thiazole synthase activity"/>
    <property type="evidence" value="ECO:0007669"/>
    <property type="project" value="UniProtKB-EC"/>
</dbReference>
<keyword evidence="11" id="KW-1185">Reference proteome</keyword>
<proteinExistence type="predicted"/>
<protein>
    <recommendedName>
        <fullName evidence="3">thiazole synthase</fullName>
        <ecNumber evidence="3">2.8.1.10</ecNumber>
    </recommendedName>
</protein>
<comment type="catalytic activity">
    <reaction evidence="7">
        <text>[ThiS sulfur-carrier protein]-C-terminal-Gly-aminoethanethioate + 2-iminoacetate + 1-deoxy-D-xylulose 5-phosphate = [ThiS sulfur-carrier protein]-C-terminal Gly-Gly + 2-[(2R,5Z)-2-carboxy-4-methylthiazol-5(2H)-ylidene]ethyl phosphate + 2 H2O + H(+)</text>
        <dbReference type="Rhea" id="RHEA:26297"/>
        <dbReference type="Rhea" id="RHEA-COMP:12909"/>
        <dbReference type="Rhea" id="RHEA-COMP:19908"/>
        <dbReference type="ChEBI" id="CHEBI:15377"/>
        <dbReference type="ChEBI" id="CHEBI:15378"/>
        <dbReference type="ChEBI" id="CHEBI:57792"/>
        <dbReference type="ChEBI" id="CHEBI:62899"/>
        <dbReference type="ChEBI" id="CHEBI:77846"/>
        <dbReference type="ChEBI" id="CHEBI:90778"/>
        <dbReference type="ChEBI" id="CHEBI:232372"/>
        <dbReference type="EC" id="2.8.1.10"/>
    </reaction>
</comment>